<dbReference type="Proteomes" id="UP000314294">
    <property type="component" value="Unassembled WGS sequence"/>
</dbReference>
<proteinExistence type="predicted"/>
<evidence type="ECO:0000313" key="3">
    <source>
        <dbReference type="Proteomes" id="UP000314294"/>
    </source>
</evidence>
<dbReference type="AlphaFoldDB" id="A0A4Z2IEL7"/>
<accession>A0A4Z2IEL7</accession>
<feature type="compositionally biased region" description="Gly residues" evidence="1">
    <location>
        <begin position="58"/>
        <end position="70"/>
    </location>
</feature>
<organism evidence="2 3">
    <name type="scientific">Liparis tanakae</name>
    <name type="common">Tanaka's snailfish</name>
    <dbReference type="NCBI Taxonomy" id="230148"/>
    <lineage>
        <taxon>Eukaryota</taxon>
        <taxon>Metazoa</taxon>
        <taxon>Chordata</taxon>
        <taxon>Craniata</taxon>
        <taxon>Vertebrata</taxon>
        <taxon>Euteleostomi</taxon>
        <taxon>Actinopterygii</taxon>
        <taxon>Neopterygii</taxon>
        <taxon>Teleostei</taxon>
        <taxon>Neoteleostei</taxon>
        <taxon>Acanthomorphata</taxon>
        <taxon>Eupercaria</taxon>
        <taxon>Perciformes</taxon>
        <taxon>Cottioidei</taxon>
        <taxon>Cottales</taxon>
        <taxon>Liparidae</taxon>
        <taxon>Liparis</taxon>
    </lineage>
</organism>
<reference evidence="2 3" key="1">
    <citation type="submission" date="2019-03" db="EMBL/GenBank/DDBJ databases">
        <title>First draft genome of Liparis tanakae, snailfish: a comprehensive survey of snailfish specific genes.</title>
        <authorList>
            <person name="Kim W."/>
            <person name="Song I."/>
            <person name="Jeong J.-H."/>
            <person name="Kim D."/>
            <person name="Kim S."/>
            <person name="Ryu S."/>
            <person name="Song J.Y."/>
            <person name="Lee S.K."/>
        </authorList>
    </citation>
    <scope>NUCLEOTIDE SEQUENCE [LARGE SCALE GENOMIC DNA]</scope>
    <source>
        <tissue evidence="2">Muscle</tissue>
    </source>
</reference>
<comment type="caution">
    <text evidence="2">The sequence shown here is derived from an EMBL/GenBank/DDBJ whole genome shotgun (WGS) entry which is preliminary data.</text>
</comment>
<name>A0A4Z2IEL7_9TELE</name>
<evidence type="ECO:0000313" key="2">
    <source>
        <dbReference type="EMBL" id="TNN76320.1"/>
    </source>
</evidence>
<evidence type="ECO:0000256" key="1">
    <source>
        <dbReference type="SAM" id="MobiDB-lite"/>
    </source>
</evidence>
<feature type="compositionally biased region" description="Basic and acidic residues" evidence="1">
    <location>
        <begin position="7"/>
        <end position="18"/>
    </location>
</feature>
<dbReference type="EMBL" id="SRLO01000094">
    <property type="protein sequence ID" value="TNN76320.1"/>
    <property type="molecule type" value="Genomic_DNA"/>
</dbReference>
<protein>
    <submittedName>
        <fullName evidence="2">Uncharacterized protein</fullName>
    </submittedName>
</protein>
<keyword evidence="3" id="KW-1185">Reference proteome</keyword>
<gene>
    <name evidence="2" type="ORF">EYF80_013399</name>
</gene>
<sequence>MEATWTDSERHGNRERASKRAGAWRGAARQPRCDTALARRVQAKPVGASGRSASMGFVTGGRRGSRGTGGARRTSVEVALNVRAKAAATICLPVLRFRQLAQLRQFSLRRQGVQSPHFFLFLFWRPAAVSREVSREASTGDREKSPACWCSVSMYLLRGDVFSEGFLCMWRDGVSSAPVDDAEGKLHD</sequence>
<feature type="region of interest" description="Disordered" evidence="1">
    <location>
        <begin position="1"/>
        <end position="70"/>
    </location>
</feature>